<dbReference type="SUPFAM" id="SSF50685">
    <property type="entry name" value="Barwin-like endoglucanases"/>
    <property type="match status" value="1"/>
</dbReference>
<sequence>MNTYLFAVLVLLIHTVFADEYPYKSTFYGCPDECSTQESPKCSHGLPSNNFFVALHPRYFKSKPYKYCDNYYVGMTIDAKASGEYKLVRAKVVDQCGTCAETQVDLSQTAFEHLAKKSTGVINMIYVIL</sequence>
<name>A0A1Y2FCK5_9FUNG</name>
<feature type="chain" id="PRO_5012214913" description="RlpA-like protein double-psi beta-barrel domain-containing protein" evidence="1">
    <location>
        <begin position="19"/>
        <end position="129"/>
    </location>
</feature>
<protein>
    <recommendedName>
        <fullName evidence="4">RlpA-like protein double-psi beta-barrel domain-containing protein</fullName>
    </recommendedName>
</protein>
<evidence type="ECO:0008006" key="4">
    <source>
        <dbReference type="Google" id="ProtNLM"/>
    </source>
</evidence>
<dbReference type="EMBL" id="MCOG01000010">
    <property type="protein sequence ID" value="ORY81652.1"/>
    <property type="molecule type" value="Genomic_DNA"/>
</dbReference>
<dbReference type="OrthoDB" id="623670at2759"/>
<organism evidence="2 3">
    <name type="scientific">Neocallimastix californiae</name>
    <dbReference type="NCBI Taxonomy" id="1754190"/>
    <lineage>
        <taxon>Eukaryota</taxon>
        <taxon>Fungi</taxon>
        <taxon>Fungi incertae sedis</taxon>
        <taxon>Chytridiomycota</taxon>
        <taxon>Chytridiomycota incertae sedis</taxon>
        <taxon>Neocallimastigomycetes</taxon>
        <taxon>Neocallimastigales</taxon>
        <taxon>Neocallimastigaceae</taxon>
        <taxon>Neocallimastix</taxon>
    </lineage>
</organism>
<reference evidence="2 3" key="1">
    <citation type="submission" date="2016-08" db="EMBL/GenBank/DDBJ databases">
        <title>A Parts List for Fungal Cellulosomes Revealed by Comparative Genomics.</title>
        <authorList>
            <consortium name="DOE Joint Genome Institute"/>
            <person name="Haitjema C.H."/>
            <person name="Gilmore S.P."/>
            <person name="Henske J.K."/>
            <person name="Solomon K.V."/>
            <person name="De Groot R."/>
            <person name="Kuo A."/>
            <person name="Mondo S.J."/>
            <person name="Salamov A.A."/>
            <person name="Labutti K."/>
            <person name="Zhao Z."/>
            <person name="Chiniquy J."/>
            <person name="Barry K."/>
            <person name="Brewer H.M."/>
            <person name="Purvine S.O."/>
            <person name="Wright A.T."/>
            <person name="Boxma B."/>
            <person name="Van Alen T."/>
            <person name="Hackstein J.H."/>
            <person name="Baker S.E."/>
            <person name="Grigoriev I.V."/>
            <person name="O'Malley M.A."/>
        </authorList>
    </citation>
    <scope>NUCLEOTIDE SEQUENCE [LARGE SCALE GENOMIC DNA]</scope>
    <source>
        <strain evidence="2 3">G1</strain>
    </source>
</reference>
<dbReference type="AlphaFoldDB" id="A0A1Y2FCK5"/>
<feature type="signal peptide" evidence="1">
    <location>
        <begin position="1"/>
        <end position="18"/>
    </location>
</feature>
<dbReference type="CDD" id="cd22191">
    <property type="entry name" value="DPBB_RlpA_EXP_N-like"/>
    <property type="match status" value="1"/>
</dbReference>
<keyword evidence="1" id="KW-0732">Signal</keyword>
<evidence type="ECO:0000256" key="1">
    <source>
        <dbReference type="SAM" id="SignalP"/>
    </source>
</evidence>
<dbReference type="Gene3D" id="2.40.40.10">
    <property type="entry name" value="RlpA-like domain"/>
    <property type="match status" value="1"/>
</dbReference>
<gene>
    <name evidence="2" type="ORF">LY90DRAFT_3518</name>
</gene>
<dbReference type="Proteomes" id="UP000193920">
    <property type="component" value="Unassembled WGS sequence"/>
</dbReference>
<keyword evidence="3" id="KW-1185">Reference proteome</keyword>
<comment type="caution">
    <text evidence="2">The sequence shown here is derived from an EMBL/GenBank/DDBJ whole genome shotgun (WGS) entry which is preliminary data.</text>
</comment>
<proteinExistence type="predicted"/>
<dbReference type="InterPro" id="IPR036908">
    <property type="entry name" value="RlpA-like_sf"/>
</dbReference>
<dbReference type="STRING" id="1754190.A0A1Y2FCK5"/>
<evidence type="ECO:0000313" key="3">
    <source>
        <dbReference type="Proteomes" id="UP000193920"/>
    </source>
</evidence>
<accession>A0A1Y2FCK5</accession>
<evidence type="ECO:0000313" key="2">
    <source>
        <dbReference type="EMBL" id="ORY81652.1"/>
    </source>
</evidence>